<protein>
    <submittedName>
        <fullName evidence="9">AAEL014761-PA</fullName>
    </submittedName>
</protein>
<sequence length="510" mass="58128">MAPRFPWQRRRRPLILAVLLVLLGGSPGICLGMSVDQDATCSHLDRRQYSTDQDPSEPMIEEEFRGQVTVLYSVAPPKPFLTRRIFMDRDPVYYNKINYDEQIQLFHNLFNRFEHNGYRNVQFILGAAPSRHPDETEFTEFEDFLDNVTSVAAGYNISVYPNPLNENGTFAMFGLKEFQVYVVDRCSRISYIIEPPWSLIQYSYVKAAVLSTMYDRPCGECDVDNFLNASLPEKKLDQFIMLPALNVTETASGSSKAPAILNITEMVSGTKGTTTLAPTTPMASDVSPYDESTESEEVSVEEYSEVVTTTDEPTVVQQSSNITEVNATDSEEDYPFANFNPSGPELVLPLKIIIPAIHIHYDQPKENNSYEKYSYVVFQSDNPSVHQHGVGNDSPVEQSSLREVSLTNETTANSTLRVIGVDWPLAQLYEILNTTTVFYDERTTQVYQKLARYNASGFDELEEISVSSQYAAWKRRQADLAEQAKTEKRHFIRKHYERLIQWLSWQFDKS</sequence>
<dbReference type="InterPro" id="IPR037941">
    <property type="entry name" value="SeP"/>
</dbReference>
<dbReference type="GO" id="GO:0008430">
    <property type="term" value="F:selenium binding"/>
    <property type="evidence" value="ECO:0007669"/>
    <property type="project" value="InterPro"/>
</dbReference>
<evidence type="ECO:0000256" key="2">
    <source>
        <dbReference type="ARBA" id="ARBA00022525"/>
    </source>
</evidence>
<proteinExistence type="predicted"/>
<evidence type="ECO:0000256" key="4">
    <source>
        <dbReference type="ARBA" id="ARBA00022933"/>
    </source>
</evidence>
<reference evidence="9" key="1">
    <citation type="submission" date="2005-10" db="EMBL/GenBank/DDBJ databases">
        <authorList>
            <person name="Loftus B.J."/>
            <person name="Nene V.M."/>
            <person name="Hannick L.I."/>
            <person name="Bidwell S."/>
            <person name="Haas B."/>
            <person name="Amedeo P."/>
            <person name="Orvis J."/>
            <person name="Wortman J.R."/>
            <person name="White O.R."/>
            <person name="Salzberg S."/>
            <person name="Shumway M."/>
            <person name="Koo H."/>
            <person name="Zhao Y."/>
            <person name="Holmes M."/>
            <person name="Miller J."/>
            <person name="Schatz M."/>
            <person name="Pop M."/>
            <person name="Pai G."/>
            <person name="Utterback T."/>
            <person name="Rogers Y.-H."/>
            <person name="Kravitz S."/>
            <person name="Fraser C.M."/>
        </authorList>
    </citation>
    <scope>NUCLEOTIDE SEQUENCE</scope>
    <source>
        <strain evidence="9">Liverpool</strain>
    </source>
</reference>
<dbReference type="OMA" id="FYDRPCG"/>
<name>Q16FG7_AEDAE</name>
<dbReference type="Pfam" id="PF04592">
    <property type="entry name" value="SelP_N"/>
    <property type="match status" value="1"/>
</dbReference>
<dbReference type="PaxDb" id="7159-AAEL014761-PA"/>
<dbReference type="GO" id="GO:0005576">
    <property type="term" value="C:extracellular region"/>
    <property type="evidence" value="ECO:0007669"/>
    <property type="project" value="UniProtKB-SubCell"/>
</dbReference>
<keyword evidence="5" id="KW-0325">Glycoprotein</keyword>
<feature type="region of interest" description="Disordered" evidence="6">
    <location>
        <begin position="272"/>
        <end position="297"/>
    </location>
</feature>
<dbReference type="OrthoDB" id="6134775at2759"/>
<evidence type="ECO:0000256" key="3">
    <source>
        <dbReference type="ARBA" id="ARBA00022729"/>
    </source>
</evidence>
<evidence type="ECO:0000313" key="9">
    <source>
        <dbReference type="EMBL" id="EAT32982.1"/>
    </source>
</evidence>
<reference evidence="9" key="2">
    <citation type="journal article" date="2007" name="Science">
        <title>Genome sequence of Aedes aegypti, a major arbovirus vector.</title>
        <authorList>
            <person name="Nene V."/>
            <person name="Wortman J.R."/>
            <person name="Lawson D."/>
            <person name="Haas B."/>
            <person name="Kodira C."/>
            <person name="Tu Z.J."/>
            <person name="Loftus B."/>
            <person name="Xi Z."/>
            <person name="Megy K."/>
            <person name="Grabherr M."/>
            <person name="Ren Q."/>
            <person name="Zdobnov E.M."/>
            <person name="Lobo N.F."/>
            <person name="Campbell K.S."/>
            <person name="Brown S.E."/>
            <person name="Bonaldo M.F."/>
            <person name="Zhu J."/>
            <person name="Sinkins S.P."/>
            <person name="Hogenkamp D.G."/>
            <person name="Amedeo P."/>
            <person name="Arensburger P."/>
            <person name="Atkinson P.W."/>
            <person name="Bidwell S."/>
            <person name="Biedler J."/>
            <person name="Birney E."/>
            <person name="Bruggner R.V."/>
            <person name="Costas J."/>
            <person name="Coy M.R."/>
            <person name="Crabtree J."/>
            <person name="Crawford M."/>
            <person name="Debruyn B."/>
            <person name="Decaprio D."/>
            <person name="Eiglmeier K."/>
            <person name="Eisenstadt E."/>
            <person name="El-Dorry H."/>
            <person name="Gelbart W.M."/>
            <person name="Gomes S.L."/>
            <person name="Hammond M."/>
            <person name="Hannick L.I."/>
            <person name="Hogan J.R."/>
            <person name="Holmes M.H."/>
            <person name="Jaffe D."/>
            <person name="Johnston J.S."/>
            <person name="Kennedy R.C."/>
            <person name="Koo H."/>
            <person name="Kravitz S."/>
            <person name="Kriventseva E.V."/>
            <person name="Kulp D."/>
            <person name="Labutti K."/>
            <person name="Lee E."/>
            <person name="Li S."/>
            <person name="Lovin D.D."/>
            <person name="Mao C."/>
            <person name="Mauceli E."/>
            <person name="Menck C.F."/>
            <person name="Miller J.R."/>
            <person name="Montgomery P."/>
            <person name="Mori A."/>
            <person name="Nascimento A.L."/>
            <person name="Naveira H.F."/>
            <person name="Nusbaum C."/>
            <person name="O'leary S."/>
            <person name="Orvis J."/>
            <person name="Pertea M."/>
            <person name="Quesneville H."/>
            <person name="Reidenbach K.R."/>
            <person name="Rogers Y.H."/>
            <person name="Roth C.W."/>
            <person name="Schneider J.R."/>
            <person name="Schatz M."/>
            <person name="Shumway M."/>
            <person name="Stanke M."/>
            <person name="Stinson E.O."/>
            <person name="Tubio J.M."/>
            <person name="Vanzee J.P."/>
            <person name="Verjovski-Almeida S."/>
            <person name="Werner D."/>
            <person name="White O."/>
            <person name="Wyder S."/>
            <person name="Zeng Q."/>
            <person name="Zhao Q."/>
            <person name="Zhao Y."/>
            <person name="Hill C.A."/>
            <person name="Raikhel A.S."/>
            <person name="Soares M.B."/>
            <person name="Knudson D.L."/>
            <person name="Lee N.H."/>
            <person name="Galagan J."/>
            <person name="Salzberg S.L."/>
            <person name="Paulsen I.T."/>
            <person name="Dimopoulos G."/>
            <person name="Collins F.H."/>
            <person name="Birren B."/>
            <person name="Fraser-Liggett C.M."/>
            <person name="Severson D.W."/>
        </authorList>
    </citation>
    <scope>NUCLEOTIDE SEQUENCE [LARGE SCALE GENOMIC DNA]</scope>
    <source>
        <strain evidence="9">Liverpool</strain>
    </source>
</reference>
<keyword evidence="4" id="KW-0712">Selenocysteine</keyword>
<dbReference type="InterPro" id="IPR007671">
    <property type="entry name" value="Selenoprotein-P_N"/>
</dbReference>
<feature type="domain" description="Selenoprotein P N-terminal" evidence="8">
    <location>
        <begin position="107"/>
        <end position="226"/>
    </location>
</feature>
<feature type="chain" id="PRO_5030175049" evidence="7">
    <location>
        <begin position="33"/>
        <end position="510"/>
    </location>
</feature>
<dbReference type="eggNOG" id="ENOG502RY36">
    <property type="taxonomic scope" value="Eukaryota"/>
</dbReference>
<gene>
    <name evidence="9" type="ORF">AaeL_AAEL014761</name>
</gene>
<dbReference type="Proteomes" id="UP000682892">
    <property type="component" value="Unassembled WGS sequence"/>
</dbReference>
<feature type="signal peptide" evidence="7">
    <location>
        <begin position="1"/>
        <end position="32"/>
    </location>
</feature>
<organism evidence="9 10">
    <name type="scientific">Aedes aegypti</name>
    <name type="common">Yellowfever mosquito</name>
    <name type="synonym">Culex aegypti</name>
    <dbReference type="NCBI Taxonomy" id="7159"/>
    <lineage>
        <taxon>Eukaryota</taxon>
        <taxon>Metazoa</taxon>
        <taxon>Ecdysozoa</taxon>
        <taxon>Arthropoda</taxon>
        <taxon>Hexapoda</taxon>
        <taxon>Insecta</taxon>
        <taxon>Pterygota</taxon>
        <taxon>Neoptera</taxon>
        <taxon>Endopterygota</taxon>
        <taxon>Diptera</taxon>
        <taxon>Nematocera</taxon>
        <taxon>Culicoidea</taxon>
        <taxon>Culicidae</taxon>
        <taxon>Culicinae</taxon>
        <taxon>Aedini</taxon>
        <taxon>Aedes</taxon>
        <taxon>Stegomyia</taxon>
    </lineage>
</organism>
<dbReference type="PANTHER" id="PTHR10105">
    <property type="entry name" value="SELENOPROTEIN P"/>
    <property type="match status" value="1"/>
</dbReference>
<dbReference type="STRING" id="7159.Q16FG7"/>
<accession>Q16FG7</accession>
<keyword evidence="2" id="KW-0964">Secreted</keyword>
<evidence type="ECO:0000256" key="1">
    <source>
        <dbReference type="ARBA" id="ARBA00004613"/>
    </source>
</evidence>
<evidence type="ECO:0000256" key="5">
    <source>
        <dbReference type="ARBA" id="ARBA00023180"/>
    </source>
</evidence>
<comment type="subcellular location">
    <subcellularLocation>
        <location evidence="1">Secreted</location>
    </subcellularLocation>
</comment>
<dbReference type="PANTHER" id="PTHR10105:SF2">
    <property type="entry name" value="AGAP003297-PA"/>
    <property type="match status" value="1"/>
</dbReference>
<evidence type="ECO:0000256" key="7">
    <source>
        <dbReference type="SAM" id="SignalP"/>
    </source>
</evidence>
<evidence type="ECO:0000313" key="10">
    <source>
        <dbReference type="Proteomes" id="UP000682892"/>
    </source>
</evidence>
<dbReference type="HOGENOM" id="CLU_543176_0_0_1"/>
<keyword evidence="3 7" id="KW-0732">Signal</keyword>
<dbReference type="PhylomeDB" id="Q16FG7"/>
<evidence type="ECO:0000256" key="6">
    <source>
        <dbReference type="SAM" id="MobiDB-lite"/>
    </source>
</evidence>
<reference evidence="9" key="3">
    <citation type="submission" date="2012-09" db="EMBL/GenBank/DDBJ databases">
        <authorList>
            <consortium name="VectorBase"/>
        </authorList>
    </citation>
    <scope>NUCLEOTIDE SEQUENCE</scope>
    <source>
        <strain evidence="9">Liverpool</strain>
    </source>
</reference>
<dbReference type="KEGG" id="aag:5565239"/>
<dbReference type="VEuPathDB" id="VectorBase:AAEL014761"/>
<dbReference type="AlphaFoldDB" id="Q16FG7"/>
<evidence type="ECO:0000259" key="8">
    <source>
        <dbReference type="Pfam" id="PF04592"/>
    </source>
</evidence>
<feature type="compositionally biased region" description="Low complexity" evidence="6">
    <location>
        <begin position="272"/>
        <end position="281"/>
    </location>
</feature>
<dbReference type="EMBL" id="CH478442">
    <property type="protein sequence ID" value="EAT32982.1"/>
    <property type="molecule type" value="Genomic_DNA"/>
</dbReference>
<dbReference type="GO" id="GO:0001887">
    <property type="term" value="P:selenium compound metabolic process"/>
    <property type="evidence" value="ECO:0007669"/>
    <property type="project" value="TreeGrafter"/>
</dbReference>